<reference evidence="1" key="1">
    <citation type="submission" date="2022-08" db="EMBL/GenBank/DDBJ databases">
        <title>Novel sulphate-reducing endosymbionts in the free-living metamonad Anaeramoeba.</title>
        <authorList>
            <person name="Jerlstrom-Hultqvist J."/>
            <person name="Cepicka I."/>
            <person name="Gallot-Lavallee L."/>
            <person name="Salas-Leiva D."/>
            <person name="Curtis B.A."/>
            <person name="Zahonova K."/>
            <person name="Pipaliya S."/>
            <person name="Dacks J."/>
            <person name="Roger A.J."/>
        </authorList>
    </citation>
    <scope>NUCLEOTIDE SEQUENCE</scope>
    <source>
        <strain evidence="1">Busselton2</strain>
    </source>
</reference>
<organism evidence="1 2">
    <name type="scientific">Anaeramoeba flamelloides</name>
    <dbReference type="NCBI Taxonomy" id="1746091"/>
    <lineage>
        <taxon>Eukaryota</taxon>
        <taxon>Metamonada</taxon>
        <taxon>Anaeramoebidae</taxon>
        <taxon>Anaeramoeba</taxon>
    </lineage>
</organism>
<proteinExistence type="predicted"/>
<comment type="caution">
    <text evidence="1">The sequence shown here is derived from an EMBL/GenBank/DDBJ whole genome shotgun (WGS) entry which is preliminary data.</text>
</comment>
<name>A0AAV7Z266_9EUKA</name>
<dbReference type="EMBL" id="JANTQA010000045">
    <property type="protein sequence ID" value="KAJ3434282.1"/>
    <property type="molecule type" value="Genomic_DNA"/>
</dbReference>
<accession>A0AAV7Z266</accession>
<evidence type="ECO:0000313" key="1">
    <source>
        <dbReference type="EMBL" id="KAJ3434282.1"/>
    </source>
</evidence>
<dbReference type="AlphaFoldDB" id="A0AAV7Z266"/>
<sequence length="226" mass="25036">MSKYYGRPSWCEDTEQLVVSFYADDVSISAVQMIDLGEFSATPTLIGEVFEVKNPNDDIIFTEVTGISCDGPNEKVFVAASTYDETNDKSEVFGFLYDVSEFDGTYTQIWSDLVIFSEDGKEVDGSSDSKVTLIGDSALVHEDQNVENIHFDSLPSLGESKFAVPYCIESGDLLEATDTKRAAKRGLRSKPNLKGEGEGLPCYYRVYELNEEKDGFIALTDENIVT</sequence>
<evidence type="ECO:0000313" key="2">
    <source>
        <dbReference type="Proteomes" id="UP001146793"/>
    </source>
</evidence>
<protein>
    <submittedName>
        <fullName evidence="1">Uncharacterized protein</fullName>
    </submittedName>
</protein>
<dbReference type="Proteomes" id="UP001146793">
    <property type="component" value="Unassembled WGS sequence"/>
</dbReference>
<gene>
    <name evidence="1" type="ORF">M0812_20351</name>
</gene>